<keyword evidence="23" id="KW-1185">Reference proteome</keyword>
<dbReference type="OrthoDB" id="5984008at2759"/>
<keyword evidence="12" id="KW-0628">Postsynaptic cell membrane</keyword>
<evidence type="ECO:0000256" key="14">
    <source>
        <dbReference type="ARBA" id="ARBA00023303"/>
    </source>
</evidence>
<dbReference type="Pfam" id="PF10613">
    <property type="entry name" value="Lig_chan-Glu_bd"/>
    <property type="match status" value="1"/>
</dbReference>
<feature type="binding site" evidence="16">
    <location>
        <position position="488"/>
    </location>
    <ligand>
        <name>L-glutamate</name>
        <dbReference type="ChEBI" id="CHEBI:29985"/>
    </ligand>
</feature>
<evidence type="ECO:0000256" key="5">
    <source>
        <dbReference type="ARBA" id="ARBA00022692"/>
    </source>
</evidence>
<feature type="domain" description="Ionotropic glutamate receptor L-glutamate and glycine-binding" evidence="21">
    <location>
        <begin position="407"/>
        <end position="472"/>
    </location>
</feature>
<feature type="site" description="Interaction with the cone snail toxin Con-ikot-ikot" evidence="17">
    <location>
        <position position="663"/>
    </location>
</feature>
<dbReference type="CDD" id="cd06382">
    <property type="entry name" value="PBP1_iGluR_Kainate"/>
    <property type="match status" value="1"/>
</dbReference>
<dbReference type="AlphaFoldDB" id="A0A0T6BHW3"/>
<dbReference type="Proteomes" id="UP000051574">
    <property type="component" value="Unassembled WGS sequence"/>
</dbReference>
<keyword evidence="19" id="KW-0732">Signal</keyword>
<keyword evidence="14" id="KW-0407">Ion channel</keyword>
<dbReference type="Gene3D" id="3.40.190.10">
    <property type="entry name" value="Periplasmic binding protein-like II"/>
    <property type="match status" value="1"/>
</dbReference>
<evidence type="ECO:0000256" key="12">
    <source>
        <dbReference type="ARBA" id="ARBA00023257"/>
    </source>
</evidence>
<keyword evidence="4" id="KW-1003">Cell membrane</keyword>
<dbReference type="EMBL" id="LJIG01000061">
    <property type="protein sequence ID" value="KRT86879.1"/>
    <property type="molecule type" value="Genomic_DNA"/>
</dbReference>
<evidence type="ECO:0000313" key="23">
    <source>
        <dbReference type="Proteomes" id="UP000051574"/>
    </source>
</evidence>
<evidence type="ECO:0000256" key="4">
    <source>
        <dbReference type="ARBA" id="ARBA00022475"/>
    </source>
</evidence>
<reference evidence="22 23" key="1">
    <citation type="submission" date="2015-09" db="EMBL/GenBank/DDBJ databases">
        <title>Draft genome of the scarab beetle Oryctes borbonicus.</title>
        <authorList>
            <person name="Meyer J.M."/>
            <person name="Markov G.V."/>
            <person name="Baskaran P."/>
            <person name="Herrmann M."/>
            <person name="Sommer R.J."/>
            <person name="Roedelsperger C."/>
        </authorList>
    </citation>
    <scope>NUCLEOTIDE SEQUENCE [LARGE SCALE GENOMIC DNA]</scope>
    <source>
        <strain evidence="22">OB123</strain>
        <tissue evidence="22">Whole animal</tissue>
    </source>
</reference>
<evidence type="ECO:0000256" key="17">
    <source>
        <dbReference type="PIRSR" id="PIRSR601508-2"/>
    </source>
</evidence>
<dbReference type="GO" id="GO:0015276">
    <property type="term" value="F:ligand-gated monoatomic ion channel activity"/>
    <property type="evidence" value="ECO:0007669"/>
    <property type="project" value="InterPro"/>
</dbReference>
<comment type="subcellular location">
    <subcellularLocation>
        <location evidence="1">Cell membrane</location>
        <topology evidence="1">Multi-pass membrane protein</topology>
    </subcellularLocation>
    <subcellularLocation>
        <location evidence="15">Postsynaptic cell membrane</location>
    </subcellularLocation>
</comment>
<dbReference type="InterPro" id="IPR015683">
    <property type="entry name" value="Ionotropic_Glu_rcpt"/>
</dbReference>
<dbReference type="InterPro" id="IPR001508">
    <property type="entry name" value="Iono_Glu_rcpt_met"/>
</dbReference>
<comment type="similarity">
    <text evidence="2">Belongs to the glutamate-gated ion channel (TC 1.A.10.1) family.</text>
</comment>
<dbReference type="SUPFAM" id="SSF53822">
    <property type="entry name" value="Periplasmic binding protein-like I"/>
    <property type="match status" value="1"/>
</dbReference>
<evidence type="ECO:0000256" key="9">
    <source>
        <dbReference type="ARBA" id="ARBA00023136"/>
    </source>
</evidence>
<dbReference type="Gene3D" id="3.40.50.2300">
    <property type="match status" value="2"/>
</dbReference>
<evidence type="ECO:0000256" key="16">
    <source>
        <dbReference type="PIRSR" id="PIRSR601508-1"/>
    </source>
</evidence>
<evidence type="ECO:0000256" key="7">
    <source>
        <dbReference type="ARBA" id="ARBA00023018"/>
    </source>
</evidence>
<dbReference type="PANTHER" id="PTHR18966">
    <property type="entry name" value="IONOTROPIC GLUTAMATE RECEPTOR"/>
    <property type="match status" value="1"/>
</dbReference>
<accession>A0A0T6BHW3</accession>
<dbReference type="SMART" id="SM00079">
    <property type="entry name" value="PBPe"/>
    <property type="match status" value="1"/>
</dbReference>
<evidence type="ECO:0000256" key="2">
    <source>
        <dbReference type="ARBA" id="ARBA00008685"/>
    </source>
</evidence>
<dbReference type="FunFam" id="1.10.287.70:FF:000105">
    <property type="entry name" value="Eye-enriched kainate receptor, isoform A"/>
    <property type="match status" value="1"/>
</dbReference>
<evidence type="ECO:0000256" key="1">
    <source>
        <dbReference type="ARBA" id="ARBA00004651"/>
    </source>
</evidence>
<dbReference type="GO" id="GO:0045211">
    <property type="term" value="C:postsynaptic membrane"/>
    <property type="evidence" value="ECO:0007669"/>
    <property type="project" value="UniProtKB-SubCell"/>
</dbReference>
<evidence type="ECO:0000256" key="6">
    <source>
        <dbReference type="ARBA" id="ARBA00022989"/>
    </source>
</evidence>
<proteinExistence type="inferred from homology"/>
<sequence>MRVTFILLIIVVFVKSNIEDCFVGLLQDDNDPIKKIAFMAETENLGLESSIESVSAFRSYDTLSVTCHMIENGVVALFGPQSEENAHIVQSVCNNKDIPHIETRWNDNPLKLTNTLNLYPHGPTLSTALADLVEARHWDTFTIFYEDNESLARINEILKRDRELSIAIKQLDVNGTGIYRPILKEAWKSGHTRFIIDCHIDNLQSILEQAQQVGMMTSSYYYIITNLDLQTLHLEPYKYSNSNITGIRIVDPEAEAVQRLTTLINNKQLDFEIDPTHVQPITPNQIRAETALMVDGLNLLQRGLLSLPEMNRCVTEVTCPDKRGWNHGSTAINYMKMTSFEGVTGLVKLDAEGHRKEFTLDILELGEEGLYKVATWNISNGIKFVHSGDDYNLHNLSFTVITTLTEPYGMLTDSEQSLRGNARYEGFAIDLIHELSLIEKFNYTFIIREDKSNGSKNKFNQSWDGMIGDLIAKKADLAITDLTITSEREDAVDFTTPFMNLGISILYQKPQKAPPNFFSFAEPFAVEVWLWLGGAYFIVSISLFVMGRLCPSEWTNPYPCVDEPEFLINQFSLRNSFWFTIGSLMQQGTEIAPIAFATRMTAGIWWFFTLIMVSSYTANLAAFLATENPDIPFNDVYELLAKSTKSNIRFGAKNKGATMNFFRVNSASL</sequence>
<dbReference type="Pfam" id="PF00060">
    <property type="entry name" value="Lig_chan"/>
    <property type="match status" value="1"/>
</dbReference>
<keyword evidence="9 18" id="KW-0472">Membrane</keyword>
<dbReference type="InterPro" id="IPR001828">
    <property type="entry name" value="ANF_lig-bd_rcpt"/>
</dbReference>
<protein>
    <submittedName>
        <fullName evidence="22">Uncharacterized protein</fullName>
    </submittedName>
</protein>
<evidence type="ECO:0000313" key="22">
    <source>
        <dbReference type="EMBL" id="KRT86879.1"/>
    </source>
</evidence>
<dbReference type="InterPro" id="IPR028082">
    <property type="entry name" value="Peripla_BP_I"/>
</dbReference>
<comment type="caution">
    <text evidence="22">The sequence shown here is derived from an EMBL/GenBank/DDBJ whole genome shotgun (WGS) entry which is preliminary data.</text>
</comment>
<feature type="transmembrane region" description="Helical" evidence="18">
    <location>
        <begin position="528"/>
        <end position="546"/>
    </location>
</feature>
<feature type="chain" id="PRO_5006668689" evidence="19">
    <location>
        <begin position="17"/>
        <end position="669"/>
    </location>
</feature>
<feature type="transmembrane region" description="Helical" evidence="18">
    <location>
        <begin position="604"/>
        <end position="625"/>
    </location>
</feature>
<evidence type="ECO:0000256" key="3">
    <source>
        <dbReference type="ARBA" id="ARBA00022448"/>
    </source>
</evidence>
<gene>
    <name evidence="22" type="ORF">AMK59_510</name>
</gene>
<dbReference type="Pfam" id="PF01094">
    <property type="entry name" value="ANF_receptor"/>
    <property type="match status" value="1"/>
</dbReference>
<dbReference type="SMART" id="SM00918">
    <property type="entry name" value="Lig_chan-Glu_bd"/>
    <property type="match status" value="1"/>
</dbReference>
<feature type="signal peptide" evidence="19">
    <location>
        <begin position="1"/>
        <end position="16"/>
    </location>
</feature>
<keyword evidence="8" id="KW-0406">Ion transport</keyword>
<evidence type="ECO:0000259" key="21">
    <source>
        <dbReference type="SMART" id="SM00918"/>
    </source>
</evidence>
<evidence type="ECO:0000256" key="19">
    <source>
        <dbReference type="SAM" id="SignalP"/>
    </source>
</evidence>
<keyword evidence="7" id="KW-0770">Synapse</keyword>
<feature type="binding site" evidence="16">
    <location>
        <position position="658"/>
    </location>
    <ligand>
        <name>L-glutamate</name>
        <dbReference type="ChEBI" id="CHEBI:29985"/>
    </ligand>
</feature>
<organism evidence="22 23">
    <name type="scientific">Oryctes borbonicus</name>
    <dbReference type="NCBI Taxonomy" id="1629725"/>
    <lineage>
        <taxon>Eukaryota</taxon>
        <taxon>Metazoa</taxon>
        <taxon>Ecdysozoa</taxon>
        <taxon>Arthropoda</taxon>
        <taxon>Hexapoda</taxon>
        <taxon>Insecta</taxon>
        <taxon>Pterygota</taxon>
        <taxon>Neoptera</taxon>
        <taxon>Endopterygota</taxon>
        <taxon>Coleoptera</taxon>
        <taxon>Polyphaga</taxon>
        <taxon>Scarabaeiformia</taxon>
        <taxon>Scarabaeidae</taxon>
        <taxon>Dynastinae</taxon>
        <taxon>Oryctes</taxon>
    </lineage>
</organism>
<feature type="domain" description="Ionotropic glutamate receptor C-terminal" evidence="20">
    <location>
        <begin position="397"/>
        <end position="608"/>
    </location>
</feature>
<keyword evidence="11" id="KW-0325">Glycoprotein</keyword>
<evidence type="ECO:0000256" key="11">
    <source>
        <dbReference type="ARBA" id="ARBA00023180"/>
    </source>
</evidence>
<feature type="binding site" evidence="16">
    <location>
        <position position="483"/>
    </location>
    <ligand>
        <name>L-glutamate</name>
        <dbReference type="ChEBI" id="CHEBI:29985"/>
    </ligand>
</feature>
<evidence type="ECO:0000256" key="13">
    <source>
        <dbReference type="ARBA" id="ARBA00023286"/>
    </source>
</evidence>
<dbReference type="GO" id="GO:0038023">
    <property type="term" value="F:signaling receptor activity"/>
    <property type="evidence" value="ECO:0007669"/>
    <property type="project" value="InterPro"/>
</dbReference>
<dbReference type="SUPFAM" id="SSF53850">
    <property type="entry name" value="Periplasmic binding protein-like II"/>
    <property type="match status" value="1"/>
</dbReference>
<dbReference type="PRINTS" id="PR00177">
    <property type="entry name" value="NMDARECEPTOR"/>
</dbReference>
<keyword evidence="5 18" id="KW-0812">Transmembrane</keyword>
<dbReference type="InterPro" id="IPR001320">
    <property type="entry name" value="Iontro_rcpt_C"/>
</dbReference>
<evidence type="ECO:0000256" key="8">
    <source>
        <dbReference type="ARBA" id="ARBA00023065"/>
    </source>
</evidence>
<keyword evidence="3" id="KW-0813">Transport</keyword>
<name>A0A0T6BHW3_9SCAR</name>
<keyword evidence="6 18" id="KW-1133">Transmembrane helix</keyword>
<evidence type="ECO:0000259" key="20">
    <source>
        <dbReference type="SMART" id="SM00079"/>
    </source>
</evidence>
<evidence type="ECO:0000256" key="15">
    <source>
        <dbReference type="ARBA" id="ARBA00034100"/>
    </source>
</evidence>
<dbReference type="Gene3D" id="1.10.287.70">
    <property type="match status" value="1"/>
</dbReference>
<keyword evidence="10" id="KW-0675">Receptor</keyword>
<keyword evidence="13" id="KW-1071">Ligand-gated ion channel</keyword>
<evidence type="ECO:0000256" key="18">
    <source>
        <dbReference type="SAM" id="Phobius"/>
    </source>
</evidence>
<evidence type="ECO:0000256" key="10">
    <source>
        <dbReference type="ARBA" id="ARBA00023170"/>
    </source>
</evidence>
<dbReference type="FunFam" id="3.40.190.10:FF:000178">
    <property type="entry name" value="Glutamate receptor subunit"/>
    <property type="match status" value="1"/>
</dbReference>
<dbReference type="InterPro" id="IPR019594">
    <property type="entry name" value="Glu/Gly-bd"/>
</dbReference>